<dbReference type="Pfam" id="PF00389">
    <property type="entry name" value="2-Hacid_dh"/>
    <property type="match status" value="1"/>
</dbReference>
<dbReference type="Proteomes" id="UP000321079">
    <property type="component" value="Unassembled WGS sequence"/>
</dbReference>
<dbReference type="SUPFAM" id="SSF52283">
    <property type="entry name" value="Formate/glycerate dehydrogenase catalytic domain-like"/>
    <property type="match status" value="1"/>
</dbReference>
<comment type="similarity">
    <text evidence="1 4">Belongs to the D-isomer specific 2-hydroxyacid dehydrogenase family.</text>
</comment>
<feature type="domain" description="D-isomer specific 2-hydroxyacid dehydrogenase NAD-binding" evidence="6">
    <location>
        <begin position="109"/>
        <end position="290"/>
    </location>
</feature>
<evidence type="ECO:0000259" key="6">
    <source>
        <dbReference type="Pfam" id="PF02826"/>
    </source>
</evidence>
<dbReference type="PANTHER" id="PTHR43333:SF1">
    <property type="entry name" value="D-ISOMER SPECIFIC 2-HYDROXYACID DEHYDROGENASE NAD-BINDING DOMAIN-CONTAINING PROTEIN"/>
    <property type="match status" value="1"/>
</dbReference>
<dbReference type="GO" id="GO:0051287">
    <property type="term" value="F:NAD binding"/>
    <property type="evidence" value="ECO:0007669"/>
    <property type="project" value="InterPro"/>
</dbReference>
<proteinExistence type="inferred from homology"/>
<feature type="domain" description="D-isomer specific 2-hydroxyacid dehydrogenase catalytic" evidence="5">
    <location>
        <begin position="35"/>
        <end position="321"/>
    </location>
</feature>
<dbReference type="CDD" id="cd05300">
    <property type="entry name" value="2-Hacid_dh_1"/>
    <property type="match status" value="1"/>
</dbReference>
<dbReference type="OrthoDB" id="9793626at2"/>
<gene>
    <name evidence="7" type="ORF">GKA01_05680</name>
</gene>
<dbReference type="SUPFAM" id="SSF51735">
    <property type="entry name" value="NAD(P)-binding Rossmann-fold domains"/>
    <property type="match status" value="1"/>
</dbReference>
<dbReference type="GO" id="GO:0016616">
    <property type="term" value="F:oxidoreductase activity, acting on the CH-OH group of donors, NAD or NADP as acceptor"/>
    <property type="evidence" value="ECO:0007669"/>
    <property type="project" value="InterPro"/>
</dbReference>
<dbReference type="EMBL" id="BJVA01000002">
    <property type="protein sequence ID" value="GEK95371.1"/>
    <property type="molecule type" value="Genomic_DNA"/>
</dbReference>
<dbReference type="FunFam" id="3.40.50.720:FF:000203">
    <property type="entry name" value="D-3-phosphoglycerate dehydrogenase (SerA)"/>
    <property type="match status" value="1"/>
</dbReference>
<evidence type="ECO:0000313" key="8">
    <source>
        <dbReference type="Proteomes" id="UP000321079"/>
    </source>
</evidence>
<evidence type="ECO:0000259" key="5">
    <source>
        <dbReference type="Pfam" id="PF00389"/>
    </source>
</evidence>
<name>A0A511B6U2_9PROT</name>
<dbReference type="PANTHER" id="PTHR43333">
    <property type="entry name" value="2-HACID_DH_C DOMAIN-CONTAINING PROTEIN"/>
    <property type="match status" value="1"/>
</dbReference>
<keyword evidence="2 4" id="KW-0560">Oxidoreductase</keyword>
<evidence type="ECO:0000256" key="2">
    <source>
        <dbReference type="ARBA" id="ARBA00023002"/>
    </source>
</evidence>
<dbReference type="InterPro" id="IPR006140">
    <property type="entry name" value="D-isomer_DH_NAD-bd"/>
</dbReference>
<evidence type="ECO:0000256" key="3">
    <source>
        <dbReference type="ARBA" id="ARBA00023027"/>
    </source>
</evidence>
<dbReference type="InterPro" id="IPR036291">
    <property type="entry name" value="NAD(P)-bd_dom_sf"/>
</dbReference>
<comment type="caution">
    <text evidence="7">The sequence shown here is derived from an EMBL/GenBank/DDBJ whole genome shotgun (WGS) entry which is preliminary data.</text>
</comment>
<evidence type="ECO:0000256" key="4">
    <source>
        <dbReference type="RuleBase" id="RU003719"/>
    </source>
</evidence>
<accession>A0A511B6U2</accession>
<evidence type="ECO:0000256" key="1">
    <source>
        <dbReference type="ARBA" id="ARBA00005854"/>
    </source>
</evidence>
<dbReference type="RefSeq" id="WP_146858993.1">
    <property type="nucleotide sequence ID" value="NZ_BARK01000001.1"/>
</dbReference>
<evidence type="ECO:0000313" key="7">
    <source>
        <dbReference type="EMBL" id="GEK95371.1"/>
    </source>
</evidence>
<protein>
    <submittedName>
        <fullName evidence="7">3-phosphoglycerate dehydrogenase</fullName>
    </submittedName>
</protein>
<keyword evidence="8" id="KW-1185">Reference proteome</keyword>
<dbReference type="Pfam" id="PF02826">
    <property type="entry name" value="2-Hacid_dh_C"/>
    <property type="match status" value="1"/>
</dbReference>
<keyword evidence="3" id="KW-0520">NAD</keyword>
<reference evidence="7 8" key="1">
    <citation type="submission" date="2019-07" db="EMBL/GenBank/DDBJ databases">
        <title>Whole genome shotgun sequence of Gluconobacter kanchanaburiensis NBRC 103587.</title>
        <authorList>
            <person name="Hosoyama A."/>
            <person name="Uohara A."/>
            <person name="Ohji S."/>
            <person name="Ichikawa N."/>
        </authorList>
    </citation>
    <scope>NUCLEOTIDE SEQUENCE [LARGE SCALE GENOMIC DNA]</scope>
    <source>
        <strain evidence="7 8">NBRC 103587</strain>
    </source>
</reference>
<organism evidence="7 8">
    <name type="scientific">Gluconobacter kanchanaburiensis NBRC 103587</name>
    <dbReference type="NCBI Taxonomy" id="1307948"/>
    <lineage>
        <taxon>Bacteria</taxon>
        <taxon>Pseudomonadati</taxon>
        <taxon>Pseudomonadota</taxon>
        <taxon>Alphaproteobacteria</taxon>
        <taxon>Acetobacterales</taxon>
        <taxon>Acetobacteraceae</taxon>
        <taxon>Gluconobacter</taxon>
    </lineage>
</organism>
<dbReference type="AlphaFoldDB" id="A0A511B6U2"/>
<dbReference type="InterPro" id="IPR006139">
    <property type="entry name" value="D-isomer_2_OHA_DH_cat_dom"/>
</dbReference>
<dbReference type="Gene3D" id="3.40.50.720">
    <property type="entry name" value="NAD(P)-binding Rossmann-like Domain"/>
    <property type="match status" value="2"/>
</dbReference>
<sequence>MPWISDRPSFVSAHPIYDITSALPPDAAVVTSPHAFTEEDLRPLLAKAEVLCISMMWRDEFLDLTPNLKMIQSISSGVDHFPAERLKARNIALCSAGGTNSRSVAEHTLALLLNISRRLYAARDDQKAHRWNPPRYGSSERQQELLGKRVGIIGYGKIGSTIGDLCRLLGMAVIAIRRSAPQTTQEDGVETALYSDLPELLPELDFVILSCPLTAQTEGLVDVRFLECMKPTSWLVNVARGRVVREADLISALEKGVIAGAALDTFEKEPLPADSPLWDMSNVLVTPHNAGDSERYAPNVADLLLRNIRNLETGNPLVNRIV</sequence>